<dbReference type="Proteomes" id="UP000094892">
    <property type="component" value="Unassembled WGS sequence"/>
</dbReference>
<sequence length="98" mass="11171">MHTLLGLGWDEWGSIVAIVTSVCVLANWILNKTVRIPLNDLGKRLSRFTNESLKVRQQNADAMNAIENRVIKVEGRLDGHDIEFKHLYEKEAKGNEKN</sequence>
<organism evidence="1 2">
    <name type="scientific">Lactiplantibacillus plantarum</name>
    <name type="common">Lactobacillus plantarum</name>
    <dbReference type="NCBI Taxonomy" id="1590"/>
    <lineage>
        <taxon>Bacteria</taxon>
        <taxon>Bacillati</taxon>
        <taxon>Bacillota</taxon>
        <taxon>Bacilli</taxon>
        <taxon>Lactobacillales</taxon>
        <taxon>Lactobacillaceae</taxon>
        <taxon>Lactiplantibacillus</taxon>
    </lineage>
</organism>
<gene>
    <name evidence="1" type="ORF">LPJSA22_00688</name>
</gene>
<dbReference type="RefSeq" id="WP_016511341.1">
    <property type="nucleotide sequence ID" value="NZ_CABMJP010000001.1"/>
</dbReference>
<dbReference type="PATRIC" id="fig|1590.166.peg.2324"/>
<reference evidence="1 2" key="1">
    <citation type="submission" date="2016-08" db="EMBL/GenBank/DDBJ databases">
        <title>Genome sequencing of Lactobacillus plantarum JSA22, isolated from fermented soybean paste.</title>
        <authorList>
            <person name="Choi H.S."/>
        </authorList>
    </citation>
    <scope>NUCLEOTIDE SEQUENCE [LARGE SCALE GENOMIC DNA]</scope>
    <source>
        <strain evidence="1 2">JSA22</strain>
    </source>
</reference>
<comment type="caution">
    <text evidence="1">The sequence shown here is derived from an EMBL/GenBank/DDBJ whole genome shotgun (WGS) entry which is preliminary data.</text>
</comment>
<dbReference type="AlphaFoldDB" id="A0A0R2G4C2"/>
<evidence type="ECO:0000313" key="2">
    <source>
        <dbReference type="Proteomes" id="UP000094892"/>
    </source>
</evidence>
<dbReference type="EMBL" id="MCOL01000001">
    <property type="protein sequence ID" value="ODO60741.1"/>
    <property type="molecule type" value="Genomic_DNA"/>
</dbReference>
<proteinExistence type="predicted"/>
<name>A0A0R2G4C2_LACPN</name>
<accession>A0A0R2G4C2</accession>
<protein>
    <submittedName>
        <fullName evidence="1">Uncharacterized protein</fullName>
    </submittedName>
</protein>
<evidence type="ECO:0000313" key="1">
    <source>
        <dbReference type="EMBL" id="ODO60741.1"/>
    </source>
</evidence>